<feature type="domain" description="ABC transporter" evidence="6">
    <location>
        <begin position="24"/>
        <end position="247"/>
    </location>
</feature>
<evidence type="ECO:0000256" key="4">
    <source>
        <dbReference type="ARBA" id="ARBA00022840"/>
    </source>
</evidence>
<dbReference type="EMBL" id="BAAANY010000055">
    <property type="protein sequence ID" value="GAA1722660.1"/>
    <property type="molecule type" value="Genomic_DNA"/>
</dbReference>
<evidence type="ECO:0000256" key="2">
    <source>
        <dbReference type="ARBA" id="ARBA00022448"/>
    </source>
</evidence>
<name>A0ABN2JCP8_9ACTN</name>
<dbReference type="SMART" id="SM00382">
    <property type="entry name" value="AAA"/>
    <property type="match status" value="1"/>
</dbReference>
<keyword evidence="3" id="KW-0547">Nucleotide-binding</keyword>
<evidence type="ECO:0000256" key="5">
    <source>
        <dbReference type="ARBA" id="ARBA00023251"/>
    </source>
</evidence>
<dbReference type="InterPro" id="IPR003439">
    <property type="entry name" value="ABC_transporter-like_ATP-bd"/>
</dbReference>
<dbReference type="Pfam" id="PF00005">
    <property type="entry name" value="ABC_tran"/>
    <property type="match status" value="1"/>
</dbReference>
<evidence type="ECO:0000256" key="3">
    <source>
        <dbReference type="ARBA" id="ARBA00022741"/>
    </source>
</evidence>
<dbReference type="Proteomes" id="UP001500618">
    <property type="component" value="Unassembled WGS sequence"/>
</dbReference>
<evidence type="ECO:0000313" key="7">
    <source>
        <dbReference type="EMBL" id="GAA1722660.1"/>
    </source>
</evidence>
<dbReference type="CDD" id="cd03230">
    <property type="entry name" value="ABC_DR_subfamily_A"/>
    <property type="match status" value="1"/>
</dbReference>
<evidence type="ECO:0000256" key="1">
    <source>
        <dbReference type="ARBA" id="ARBA00004202"/>
    </source>
</evidence>
<dbReference type="PROSITE" id="PS50893">
    <property type="entry name" value="ABC_TRANSPORTER_2"/>
    <property type="match status" value="1"/>
</dbReference>
<dbReference type="PROSITE" id="PS00211">
    <property type="entry name" value="ABC_TRANSPORTER_1"/>
    <property type="match status" value="1"/>
</dbReference>
<proteinExistence type="predicted"/>
<dbReference type="InterPro" id="IPR027417">
    <property type="entry name" value="P-loop_NTPase"/>
</dbReference>
<dbReference type="InterPro" id="IPR017871">
    <property type="entry name" value="ABC_transporter-like_CS"/>
</dbReference>
<gene>
    <name evidence="7" type="ORF">GCM10009765_83270</name>
</gene>
<reference evidence="7 8" key="1">
    <citation type="journal article" date="2019" name="Int. J. Syst. Evol. Microbiol.">
        <title>The Global Catalogue of Microorganisms (GCM) 10K type strain sequencing project: providing services to taxonomists for standard genome sequencing and annotation.</title>
        <authorList>
            <consortium name="The Broad Institute Genomics Platform"/>
            <consortium name="The Broad Institute Genome Sequencing Center for Infectious Disease"/>
            <person name="Wu L."/>
            <person name="Ma J."/>
        </authorList>
    </citation>
    <scope>NUCLEOTIDE SEQUENCE [LARGE SCALE GENOMIC DNA]</scope>
    <source>
        <strain evidence="7 8">JCM 14718</strain>
    </source>
</reference>
<dbReference type="InterPro" id="IPR003593">
    <property type="entry name" value="AAA+_ATPase"/>
</dbReference>
<comment type="subcellular location">
    <subcellularLocation>
        <location evidence="1">Cell membrane</location>
        <topology evidence="1">Peripheral membrane protein</topology>
    </subcellularLocation>
</comment>
<dbReference type="PANTHER" id="PTHR42711:SF17">
    <property type="entry name" value="ABC TRANSPORTER ATP-BINDING PROTEIN"/>
    <property type="match status" value="1"/>
</dbReference>
<organism evidence="7 8">
    <name type="scientific">Fodinicola feengrottensis</name>
    <dbReference type="NCBI Taxonomy" id="435914"/>
    <lineage>
        <taxon>Bacteria</taxon>
        <taxon>Bacillati</taxon>
        <taxon>Actinomycetota</taxon>
        <taxon>Actinomycetes</taxon>
        <taxon>Mycobacteriales</taxon>
        <taxon>Fodinicola</taxon>
    </lineage>
</organism>
<evidence type="ECO:0000313" key="8">
    <source>
        <dbReference type="Proteomes" id="UP001500618"/>
    </source>
</evidence>
<keyword evidence="5" id="KW-0046">Antibiotic resistance</keyword>
<dbReference type="RefSeq" id="WP_344315492.1">
    <property type="nucleotide sequence ID" value="NZ_BAAANY010000055.1"/>
</dbReference>
<dbReference type="InterPro" id="IPR050763">
    <property type="entry name" value="ABC_transporter_ATP-binding"/>
</dbReference>
<keyword evidence="8" id="KW-1185">Reference proteome</keyword>
<keyword evidence="2" id="KW-0813">Transport</keyword>
<dbReference type="PANTHER" id="PTHR42711">
    <property type="entry name" value="ABC TRANSPORTER ATP-BINDING PROTEIN"/>
    <property type="match status" value="1"/>
</dbReference>
<keyword evidence="4 7" id="KW-0067">ATP-binding</keyword>
<dbReference type="GO" id="GO:0005524">
    <property type="term" value="F:ATP binding"/>
    <property type="evidence" value="ECO:0007669"/>
    <property type="project" value="UniProtKB-KW"/>
</dbReference>
<dbReference type="SUPFAM" id="SSF52540">
    <property type="entry name" value="P-loop containing nucleoside triphosphate hydrolases"/>
    <property type="match status" value="1"/>
</dbReference>
<comment type="caution">
    <text evidence="7">The sequence shown here is derived from an EMBL/GenBank/DDBJ whole genome shotgun (WGS) entry which is preliminary data.</text>
</comment>
<sequence>MAITSQIRPADSADSAAGQVTPAVRLTGLTKKYKAVTAVDALDLTLEPGQVVALLGPNGAGKSTTVDMMLGLTRPTSGQIALFGQSVRQAADAGMVGAMLQNSQLPDDVTVAELVNLYAGLHRKPLPLDLVLDRAGIADLAKRRTAKLSGGQKQRVRFALAIVADPRLLVLDEPTAAMDVQSRRDFWAAMRRLTGGGRTIIFATHYLEEADEFADRIVLLRAGKVVADGSGAQIKSAVSGRQVAATVPGATLQSLAGLPGVEEATLVGDRATMRCSDSDAAIRALLPAYPQATDIEIRSLGLEEAFLALTTEEAK</sequence>
<accession>A0ABN2JCP8</accession>
<evidence type="ECO:0000259" key="6">
    <source>
        <dbReference type="PROSITE" id="PS50893"/>
    </source>
</evidence>
<dbReference type="Gene3D" id="3.40.50.300">
    <property type="entry name" value="P-loop containing nucleotide triphosphate hydrolases"/>
    <property type="match status" value="1"/>
</dbReference>
<protein>
    <submittedName>
        <fullName evidence="7">ABC transporter ATP-binding protein</fullName>
    </submittedName>
</protein>